<feature type="compositionally biased region" description="Polar residues" evidence="6">
    <location>
        <begin position="79"/>
        <end position="104"/>
    </location>
</feature>
<feature type="transmembrane region" description="Helical" evidence="5">
    <location>
        <begin position="209"/>
        <end position="233"/>
    </location>
</feature>
<feature type="compositionally biased region" description="Polar residues" evidence="6">
    <location>
        <begin position="132"/>
        <end position="141"/>
    </location>
</feature>
<dbReference type="PANTHER" id="PTHR10687:SF2">
    <property type="entry name" value="SECRETORY CARRIER-ASSOCIATED MEMBRANE PROTEIN"/>
    <property type="match status" value="1"/>
</dbReference>
<accession>A0A8J4XUK3</accession>
<evidence type="ECO:0000256" key="5">
    <source>
        <dbReference type="RuleBase" id="RU363122"/>
    </source>
</evidence>
<evidence type="ECO:0000256" key="4">
    <source>
        <dbReference type="ARBA" id="ARBA00023136"/>
    </source>
</evidence>
<dbReference type="OrthoDB" id="242866at2759"/>
<sequence>MRDDGVVTVVRGEVWWREVSGNSERPQQIDKSVNVSLMTHNSSVMANFDDNPFADPFSEPSIQQATRTTTSGLEEYDPFSSSPATNNVPTTQVGNTGNPPTYVQPTVGPGSQPAVVNPTPTPVNPPPPYTPSAQQQVTTAEFQRRQEELEKKAEELARKEEELKNAGAGAARQDNWPPLPSFFPVGPCFYQDINVDIPLEFQKVVRMLYYLWMFHVLMLLLNILGGLGVFIALTDGTTFGLAIVYFFLFTPFSYVCWFRPVYKAFRSDSSFNFMVFFFVFGFQLIVSIINAIGIPNVGSCGVILGLSSFNRAGVPPMVVGVIVLLIASGWISLALADFIFLTKVHRIYRSTGASFAKAQVEFSQGVMRNEHVQTATANAATAVNA</sequence>
<dbReference type="AlphaFoldDB" id="A0A8J4XUK3"/>
<feature type="transmembrane region" description="Helical" evidence="5">
    <location>
        <begin position="270"/>
        <end position="294"/>
    </location>
</feature>
<keyword evidence="8" id="KW-1185">Reference proteome</keyword>
<gene>
    <name evidence="7" type="primary">Scamp1</name>
    <name evidence="7" type="ORF">GWK47_014592</name>
</gene>
<dbReference type="GO" id="GO:0055038">
    <property type="term" value="C:recycling endosome membrane"/>
    <property type="evidence" value="ECO:0007669"/>
    <property type="project" value="TreeGrafter"/>
</dbReference>
<keyword evidence="5" id="KW-0813">Transport</keyword>
<comment type="caution">
    <text evidence="7">The sequence shown here is derived from an EMBL/GenBank/DDBJ whole genome shotgun (WGS) entry which is preliminary data.</text>
</comment>
<evidence type="ECO:0000256" key="6">
    <source>
        <dbReference type="SAM" id="MobiDB-lite"/>
    </source>
</evidence>
<feature type="compositionally biased region" description="Pro residues" evidence="6">
    <location>
        <begin position="119"/>
        <end position="130"/>
    </location>
</feature>
<feature type="transmembrane region" description="Helical" evidence="5">
    <location>
        <begin position="314"/>
        <end position="340"/>
    </location>
</feature>
<comment type="subcellular location">
    <subcellularLocation>
        <location evidence="1 5">Membrane</location>
        <topology evidence="1 5">Multi-pass membrane protein</topology>
    </subcellularLocation>
</comment>
<dbReference type="GO" id="GO:0032588">
    <property type="term" value="C:trans-Golgi network membrane"/>
    <property type="evidence" value="ECO:0007669"/>
    <property type="project" value="TreeGrafter"/>
</dbReference>
<dbReference type="GO" id="GO:0015031">
    <property type="term" value="P:protein transport"/>
    <property type="evidence" value="ECO:0007669"/>
    <property type="project" value="InterPro"/>
</dbReference>
<keyword evidence="2 5" id="KW-0812">Transmembrane</keyword>
<keyword evidence="4 5" id="KW-0472">Membrane</keyword>
<evidence type="ECO:0000256" key="2">
    <source>
        <dbReference type="ARBA" id="ARBA00022692"/>
    </source>
</evidence>
<comment type="similarity">
    <text evidence="5">Belongs to the SCAMP family.</text>
</comment>
<evidence type="ECO:0000256" key="1">
    <source>
        <dbReference type="ARBA" id="ARBA00004141"/>
    </source>
</evidence>
<dbReference type="Pfam" id="PF04144">
    <property type="entry name" value="SCAMP"/>
    <property type="match status" value="1"/>
</dbReference>
<feature type="transmembrane region" description="Helical" evidence="5">
    <location>
        <begin position="239"/>
        <end position="258"/>
    </location>
</feature>
<proteinExistence type="inferred from homology"/>
<dbReference type="PANTHER" id="PTHR10687">
    <property type="entry name" value="SECRETORY CARRIER-ASSOCIATED MEMBRANE PROTEIN SCAMP"/>
    <property type="match status" value="1"/>
</dbReference>
<feature type="compositionally biased region" description="Polar residues" evidence="6">
    <location>
        <begin position="60"/>
        <end position="72"/>
    </location>
</feature>
<keyword evidence="3 5" id="KW-1133">Transmembrane helix</keyword>
<reference evidence="7" key="1">
    <citation type="submission" date="2020-07" db="EMBL/GenBank/DDBJ databases">
        <title>The High-quality genome of the commercially important snow crab, Chionoecetes opilio.</title>
        <authorList>
            <person name="Jeong J.-H."/>
            <person name="Ryu S."/>
        </authorList>
    </citation>
    <scope>NUCLEOTIDE SEQUENCE</scope>
    <source>
        <strain evidence="7">MADBK_172401_WGS</strain>
        <tissue evidence="7">Digestive gland</tissue>
    </source>
</reference>
<evidence type="ECO:0000256" key="3">
    <source>
        <dbReference type="ARBA" id="ARBA00022989"/>
    </source>
</evidence>
<dbReference type="InterPro" id="IPR007273">
    <property type="entry name" value="SCAMP"/>
</dbReference>
<dbReference type="EMBL" id="JACEEZ010020726">
    <property type="protein sequence ID" value="KAG0714190.1"/>
    <property type="molecule type" value="Genomic_DNA"/>
</dbReference>
<evidence type="ECO:0000313" key="7">
    <source>
        <dbReference type="EMBL" id="KAG0714190.1"/>
    </source>
</evidence>
<evidence type="ECO:0000313" key="8">
    <source>
        <dbReference type="Proteomes" id="UP000770661"/>
    </source>
</evidence>
<protein>
    <recommendedName>
        <fullName evidence="5">Secretory carrier-associated membrane protein</fullName>
        <shortName evidence="5">Secretory carrier membrane protein</shortName>
    </recommendedName>
</protein>
<dbReference type="Proteomes" id="UP000770661">
    <property type="component" value="Unassembled WGS sequence"/>
</dbReference>
<feature type="region of interest" description="Disordered" evidence="6">
    <location>
        <begin position="54"/>
        <end position="148"/>
    </location>
</feature>
<name>A0A8J4XUK3_CHIOP</name>
<organism evidence="7 8">
    <name type="scientific">Chionoecetes opilio</name>
    <name type="common">Atlantic snow crab</name>
    <name type="synonym">Cancer opilio</name>
    <dbReference type="NCBI Taxonomy" id="41210"/>
    <lineage>
        <taxon>Eukaryota</taxon>
        <taxon>Metazoa</taxon>
        <taxon>Ecdysozoa</taxon>
        <taxon>Arthropoda</taxon>
        <taxon>Crustacea</taxon>
        <taxon>Multicrustacea</taxon>
        <taxon>Malacostraca</taxon>
        <taxon>Eumalacostraca</taxon>
        <taxon>Eucarida</taxon>
        <taxon>Decapoda</taxon>
        <taxon>Pleocyemata</taxon>
        <taxon>Brachyura</taxon>
        <taxon>Eubrachyura</taxon>
        <taxon>Majoidea</taxon>
        <taxon>Majidae</taxon>
        <taxon>Chionoecetes</taxon>
    </lineage>
</organism>